<keyword evidence="3" id="KW-0732">Signal</keyword>
<dbReference type="Proteomes" id="UP000076858">
    <property type="component" value="Unassembled WGS sequence"/>
</dbReference>
<feature type="coiled-coil region" evidence="4">
    <location>
        <begin position="26"/>
        <end position="81"/>
    </location>
</feature>
<dbReference type="OrthoDB" id="6336985at2759"/>
<evidence type="ECO:0000256" key="4">
    <source>
        <dbReference type="SAM" id="Coils"/>
    </source>
</evidence>
<comment type="caution">
    <text evidence="7">The sequence shown here is derived from an EMBL/GenBank/DDBJ whole genome shotgun (WGS) entry which is preliminary data.</text>
</comment>
<keyword evidence="2" id="KW-0964">Secreted</keyword>
<keyword evidence="5" id="KW-1133">Transmembrane helix</keyword>
<dbReference type="PANTHER" id="PTHR22923">
    <property type="entry name" value="CEREBELLIN-RELATED"/>
    <property type="match status" value="1"/>
</dbReference>
<dbReference type="SUPFAM" id="SSF49842">
    <property type="entry name" value="TNF-like"/>
    <property type="match status" value="1"/>
</dbReference>
<proteinExistence type="predicted"/>
<dbReference type="AlphaFoldDB" id="A0A164UKY7"/>
<keyword evidence="8" id="KW-1185">Reference proteome</keyword>
<dbReference type="Pfam" id="PF00386">
    <property type="entry name" value="C1q"/>
    <property type="match status" value="1"/>
</dbReference>
<dbReference type="PROSITE" id="PS50871">
    <property type="entry name" value="C1Q"/>
    <property type="match status" value="1"/>
</dbReference>
<gene>
    <name evidence="7" type="ORF">APZ42_024268</name>
</gene>
<feature type="domain" description="C1q" evidence="6">
    <location>
        <begin position="165"/>
        <end position="310"/>
    </location>
</feature>
<feature type="transmembrane region" description="Helical" evidence="5">
    <location>
        <begin position="7"/>
        <end position="27"/>
    </location>
</feature>
<dbReference type="GO" id="GO:0005615">
    <property type="term" value="C:extracellular space"/>
    <property type="evidence" value="ECO:0007669"/>
    <property type="project" value="TreeGrafter"/>
</dbReference>
<dbReference type="EMBL" id="LRGB01001581">
    <property type="protein sequence ID" value="KZS11458.1"/>
    <property type="molecule type" value="Genomic_DNA"/>
</dbReference>
<sequence>MPQSPTIFVRISILALTWLGCSTGTILSSEKELQQFRENYVQLKETVDIKIAQLEFKCKQLEEKDAQLEEEIRLKDQQLKELLSYNARNAPEGAATDLRAVGSNANLRQGTTRMPTSCLDLKAAGFYLNGIYPVVGAQHIELVHCDFSKLTFDPSFQKWIGFADVKSAPTYFHVQRITRDAFKQSNTTVLFNVEHLNVGGAMDVKTGIFTAPRAGKYFFSITGLAWFPVSSYRRIFYIGLYKNSNQIAMAHAGEASTLGQWGPFSSLSTQNLQKGDQLSVEIYRISPDVYLNGNGFVYFTGWLMEEEVVLSL</sequence>
<keyword evidence="5" id="KW-0472">Membrane</keyword>
<dbReference type="InterPro" id="IPR008983">
    <property type="entry name" value="Tumour_necrosis_fac-like_dom"/>
</dbReference>
<dbReference type="InterPro" id="IPR001073">
    <property type="entry name" value="C1q_dom"/>
</dbReference>
<dbReference type="InterPro" id="IPR050822">
    <property type="entry name" value="Cerebellin_Synaptic_Org"/>
</dbReference>
<evidence type="ECO:0000256" key="5">
    <source>
        <dbReference type="SAM" id="Phobius"/>
    </source>
</evidence>
<name>A0A164UKY7_9CRUS</name>
<keyword evidence="5" id="KW-0812">Transmembrane</keyword>
<evidence type="ECO:0000313" key="7">
    <source>
        <dbReference type="EMBL" id="KZS11458.1"/>
    </source>
</evidence>
<evidence type="ECO:0000256" key="2">
    <source>
        <dbReference type="ARBA" id="ARBA00022525"/>
    </source>
</evidence>
<accession>A0A164UKY7</accession>
<comment type="subcellular location">
    <subcellularLocation>
        <location evidence="1">Secreted</location>
    </subcellularLocation>
</comment>
<evidence type="ECO:0000313" key="8">
    <source>
        <dbReference type="Proteomes" id="UP000076858"/>
    </source>
</evidence>
<evidence type="ECO:0000259" key="6">
    <source>
        <dbReference type="PROSITE" id="PS50871"/>
    </source>
</evidence>
<organism evidence="7 8">
    <name type="scientific">Daphnia magna</name>
    <dbReference type="NCBI Taxonomy" id="35525"/>
    <lineage>
        <taxon>Eukaryota</taxon>
        <taxon>Metazoa</taxon>
        <taxon>Ecdysozoa</taxon>
        <taxon>Arthropoda</taxon>
        <taxon>Crustacea</taxon>
        <taxon>Branchiopoda</taxon>
        <taxon>Diplostraca</taxon>
        <taxon>Cladocera</taxon>
        <taxon>Anomopoda</taxon>
        <taxon>Daphniidae</taxon>
        <taxon>Daphnia</taxon>
    </lineage>
</organism>
<protein>
    <recommendedName>
        <fullName evidence="6">C1q domain-containing protein</fullName>
    </recommendedName>
</protein>
<evidence type="ECO:0000256" key="3">
    <source>
        <dbReference type="ARBA" id="ARBA00022729"/>
    </source>
</evidence>
<dbReference type="PANTHER" id="PTHR22923:SF62">
    <property type="entry name" value="CVP18"/>
    <property type="match status" value="1"/>
</dbReference>
<evidence type="ECO:0000256" key="1">
    <source>
        <dbReference type="ARBA" id="ARBA00004613"/>
    </source>
</evidence>
<dbReference type="Gene3D" id="2.60.120.40">
    <property type="match status" value="1"/>
</dbReference>
<reference evidence="7 8" key="1">
    <citation type="submission" date="2016-03" db="EMBL/GenBank/DDBJ databases">
        <title>EvidentialGene: Evidence-directed Construction of Genes on Genomes.</title>
        <authorList>
            <person name="Gilbert D.G."/>
            <person name="Choi J.-H."/>
            <person name="Mockaitis K."/>
            <person name="Colbourne J."/>
            <person name="Pfrender M."/>
        </authorList>
    </citation>
    <scope>NUCLEOTIDE SEQUENCE [LARGE SCALE GENOMIC DNA]</scope>
    <source>
        <strain evidence="7 8">Xinb3</strain>
        <tissue evidence="7">Complete organism</tissue>
    </source>
</reference>
<keyword evidence="4" id="KW-0175">Coiled coil</keyword>